<keyword evidence="2" id="KW-1185">Reference proteome</keyword>
<sequence>MEGVSDSDALRLTDLALHISNPNLILGAGLGTVLLAVCLYRYFHLRRYSGLKVPLPPGPSGLPIVGSLLHYPTSYPWFKFTEWKHQFGDIVRLHGLGNEIVILNNLECINDLLVKQGHLYAHRPVFTLAMELMGLNRSMAMMSNTKVWQLHRKLAHTAFSQESVKKYYTAQEDISILLNIAIINSPEHFVDHVRLATGRIVMSVTYGISPKVAEEDYIAHAEDTMMMISDVAAPGASIVDIIPALRHIPESTPFFDFHARAKKGRAMMEKMVFTPYEQVKSGLASEKILPPSFVSDLLSWPENAFEDRRMFEDAVIWTAGSMYGAGGETTYATVLNTILAMAFYPDVQQKAHEELDRVVGDRLPTIADQESTPYLNALIKEVLRWHPSLPMSIAHRSERDVVYKGYLIPKDAIVIPNVWAVAREPDSEFPPEKFIPERFLKRTPGVDIPDPNQYVFGFGRRLCPGRYLAENSMYIMIAYLIHCFDIKPPRDDTGKEVPINPTWKTGLTSFPNPFKCDIKPRSEEKVALCRQREAAVSEL</sequence>
<dbReference type="EMBL" id="MU274921">
    <property type="protein sequence ID" value="KAI0086795.1"/>
    <property type="molecule type" value="Genomic_DNA"/>
</dbReference>
<accession>A0ACB8TXR1</accession>
<gene>
    <name evidence="1" type="ORF">BDY19DRAFT_894143</name>
</gene>
<evidence type="ECO:0000313" key="1">
    <source>
        <dbReference type="EMBL" id="KAI0086795.1"/>
    </source>
</evidence>
<proteinExistence type="predicted"/>
<protein>
    <submittedName>
        <fullName evidence="1">Cytochrome P450</fullName>
    </submittedName>
</protein>
<comment type="caution">
    <text evidence="1">The sequence shown here is derived from an EMBL/GenBank/DDBJ whole genome shotgun (WGS) entry which is preliminary data.</text>
</comment>
<reference evidence="1" key="1">
    <citation type="journal article" date="2021" name="Environ. Microbiol.">
        <title>Gene family expansions and transcriptome signatures uncover fungal adaptations to wood decay.</title>
        <authorList>
            <person name="Hage H."/>
            <person name="Miyauchi S."/>
            <person name="Viragh M."/>
            <person name="Drula E."/>
            <person name="Min B."/>
            <person name="Chaduli D."/>
            <person name="Navarro D."/>
            <person name="Favel A."/>
            <person name="Norest M."/>
            <person name="Lesage-Meessen L."/>
            <person name="Balint B."/>
            <person name="Merenyi Z."/>
            <person name="de Eugenio L."/>
            <person name="Morin E."/>
            <person name="Martinez A.T."/>
            <person name="Baldrian P."/>
            <person name="Stursova M."/>
            <person name="Martinez M.J."/>
            <person name="Novotny C."/>
            <person name="Magnuson J.K."/>
            <person name="Spatafora J.W."/>
            <person name="Maurice S."/>
            <person name="Pangilinan J."/>
            <person name="Andreopoulos W."/>
            <person name="LaButti K."/>
            <person name="Hundley H."/>
            <person name="Na H."/>
            <person name="Kuo A."/>
            <person name="Barry K."/>
            <person name="Lipzen A."/>
            <person name="Henrissat B."/>
            <person name="Riley R."/>
            <person name="Ahrendt S."/>
            <person name="Nagy L.G."/>
            <person name="Grigoriev I.V."/>
            <person name="Martin F."/>
            <person name="Rosso M.N."/>
        </authorList>
    </citation>
    <scope>NUCLEOTIDE SEQUENCE</scope>
    <source>
        <strain evidence="1">CBS 384.51</strain>
    </source>
</reference>
<dbReference type="Proteomes" id="UP001055072">
    <property type="component" value="Unassembled WGS sequence"/>
</dbReference>
<evidence type="ECO:0000313" key="2">
    <source>
        <dbReference type="Proteomes" id="UP001055072"/>
    </source>
</evidence>
<name>A0ACB8TXR1_9APHY</name>
<organism evidence="1 2">
    <name type="scientific">Irpex rosettiformis</name>
    <dbReference type="NCBI Taxonomy" id="378272"/>
    <lineage>
        <taxon>Eukaryota</taxon>
        <taxon>Fungi</taxon>
        <taxon>Dikarya</taxon>
        <taxon>Basidiomycota</taxon>
        <taxon>Agaricomycotina</taxon>
        <taxon>Agaricomycetes</taxon>
        <taxon>Polyporales</taxon>
        <taxon>Irpicaceae</taxon>
        <taxon>Irpex</taxon>
    </lineage>
</organism>